<protein>
    <recommendedName>
        <fullName evidence="1">Heterokaryon incompatibility domain-containing protein</fullName>
    </recommendedName>
</protein>
<dbReference type="VEuPathDB" id="FungiDB:LEMA_P004570.1"/>
<dbReference type="OrthoDB" id="5125733at2759"/>
<evidence type="ECO:0000313" key="3">
    <source>
        <dbReference type="Proteomes" id="UP000002668"/>
    </source>
</evidence>
<proteinExistence type="predicted"/>
<accession>E5AEN1</accession>
<dbReference type="eggNOG" id="ENOG502SN98">
    <property type="taxonomic scope" value="Eukaryota"/>
</dbReference>
<dbReference type="EMBL" id="FP929139">
    <property type="protein sequence ID" value="CBY01670.1"/>
    <property type="molecule type" value="Genomic_DNA"/>
</dbReference>
<organism evidence="2 3">
    <name type="scientific">Leptosphaeria maculans (strain JN3 / isolate v23.1.3 / race Av1-4-5-6-7-8)</name>
    <name type="common">Blackleg fungus</name>
    <name type="synonym">Phoma lingam</name>
    <dbReference type="NCBI Taxonomy" id="985895"/>
    <lineage>
        <taxon>Eukaryota</taxon>
        <taxon>Fungi</taxon>
        <taxon>Dikarya</taxon>
        <taxon>Ascomycota</taxon>
        <taxon>Pezizomycotina</taxon>
        <taxon>Dothideomycetes</taxon>
        <taxon>Pleosporomycetidae</taxon>
        <taxon>Pleosporales</taxon>
        <taxon>Pleosporineae</taxon>
        <taxon>Leptosphaeriaceae</taxon>
        <taxon>Plenodomus</taxon>
        <taxon>Plenodomus lingam/Leptosphaeria maculans species complex</taxon>
    </lineage>
</organism>
<evidence type="ECO:0000259" key="1">
    <source>
        <dbReference type="Pfam" id="PF06985"/>
    </source>
</evidence>
<dbReference type="PANTHER" id="PTHR33112">
    <property type="entry name" value="DOMAIN PROTEIN, PUTATIVE-RELATED"/>
    <property type="match status" value="1"/>
</dbReference>
<dbReference type="Proteomes" id="UP000002668">
    <property type="component" value="Genome"/>
</dbReference>
<reference evidence="3" key="1">
    <citation type="journal article" date="2011" name="Nat. Commun.">
        <title>Effector diversification within compartments of the Leptosphaeria maculans genome affected by Repeat-Induced Point mutations.</title>
        <authorList>
            <person name="Rouxel T."/>
            <person name="Grandaubert J."/>
            <person name="Hane J.K."/>
            <person name="Hoede C."/>
            <person name="van de Wouw A.P."/>
            <person name="Couloux A."/>
            <person name="Dominguez V."/>
            <person name="Anthouard V."/>
            <person name="Bally P."/>
            <person name="Bourras S."/>
            <person name="Cozijnsen A.J."/>
            <person name="Ciuffetti L.M."/>
            <person name="Degrave A."/>
            <person name="Dilmaghani A."/>
            <person name="Duret L."/>
            <person name="Fudal I."/>
            <person name="Goodwin S.B."/>
            <person name="Gout L."/>
            <person name="Glaser N."/>
            <person name="Linglin J."/>
            <person name="Kema G.H.J."/>
            <person name="Lapalu N."/>
            <person name="Lawrence C.B."/>
            <person name="May K."/>
            <person name="Meyer M."/>
            <person name="Ollivier B."/>
            <person name="Poulain J."/>
            <person name="Schoch C.L."/>
            <person name="Simon A."/>
            <person name="Spatafora J.W."/>
            <person name="Stachowiak A."/>
            <person name="Turgeon B.G."/>
            <person name="Tyler B.M."/>
            <person name="Vincent D."/>
            <person name="Weissenbach J."/>
            <person name="Amselem J."/>
            <person name="Quesneville H."/>
            <person name="Oliver R.P."/>
            <person name="Wincker P."/>
            <person name="Balesdent M.-H."/>
            <person name="Howlett B.J."/>
        </authorList>
    </citation>
    <scope>NUCLEOTIDE SEQUENCE [LARGE SCALE GENOMIC DNA]</scope>
    <source>
        <strain evidence="3">JN3 / isolate v23.1.3 / race Av1-4-5-6-7-8</strain>
    </source>
</reference>
<dbReference type="PANTHER" id="PTHR33112:SF16">
    <property type="entry name" value="HETEROKARYON INCOMPATIBILITY DOMAIN-CONTAINING PROTEIN"/>
    <property type="match status" value="1"/>
</dbReference>
<dbReference type="InParanoid" id="E5AEN1"/>
<keyword evidence="3" id="KW-1185">Reference proteome</keyword>
<feature type="domain" description="Heterokaryon incompatibility" evidence="1">
    <location>
        <begin position="201"/>
        <end position="313"/>
    </location>
</feature>
<dbReference type="AlphaFoldDB" id="E5AEN1"/>
<dbReference type="InterPro" id="IPR010730">
    <property type="entry name" value="HET"/>
</dbReference>
<dbReference type="STRING" id="985895.E5AEN1"/>
<dbReference type="Pfam" id="PF06985">
    <property type="entry name" value="HET"/>
    <property type="match status" value="1"/>
</dbReference>
<name>E5AEN1_LEPMJ</name>
<sequence>MKDWIEDLRKRLEKEDNRADTKDLPIHTCSYCDRLFDMTWEASPGPNPTEKPRLRIQLSEEEESTETPSWECGFYQHAPHVYRYARRHGLETVLPCYKEYPNSILRVSTYNDTRCTFSTIACYAAGQDAFAIGPDDCLKTLPNLNPASTRAVNFMHSVLKDRLRSKLQPSGKMPPKRLLRLDPSGNTMQLIETTRDEEYSYGTLSYCWGGFQAIMTTRETIASHKHGVLIDTLPRTIQDAVWVTTVLNLQYLWVDVLCIIQDDEEDVAREIANQANIYRASAFTILAGDCAHADAGFLHPRPKPSIEYHISVRMPEMNDAVSKISVQFEKKHRKDPVEERVLLSPYVLYFSKSQLVIHCHDRVYVDGGYDNHALKTTHLRRNWDAHTSTIADSDSDWQRLVQPYSGMHLTKSSDKLPAISALAEAFGRCFLDQDEIAKSYKAGIWLQHMPNCLLWKRLGLRIHNLPHYRAPSWSWASTDDLVEYDEELQGATHSDVEILSCTTTPTFSSAPFGEVTSGELRLRGPVKPLSRYRMDMYSPPFTLHDLETSDTFAIDFVVEPEFVEPRFAAGSAGSRANVQLSMLLCVRKQIPTSTLLLGLVLARRRGESGFRRVSTWSRWYDEREDGGRWLAAFERVEVGIV</sequence>
<evidence type="ECO:0000313" key="2">
    <source>
        <dbReference type="EMBL" id="CBY01670.1"/>
    </source>
</evidence>
<dbReference type="HOGENOM" id="CLU_427032_0_0_1"/>
<gene>
    <name evidence="2" type="ORF">LEMA_P004570.1</name>
</gene>
<dbReference type="OMA" id="QANIYRA"/>